<organism evidence="3">
    <name type="scientific">Caenorhabditis brenneri</name>
    <name type="common">Nematode worm</name>
    <dbReference type="NCBI Taxonomy" id="135651"/>
    <lineage>
        <taxon>Eukaryota</taxon>
        <taxon>Metazoa</taxon>
        <taxon>Ecdysozoa</taxon>
        <taxon>Nematoda</taxon>
        <taxon>Chromadorea</taxon>
        <taxon>Rhabditida</taxon>
        <taxon>Rhabditina</taxon>
        <taxon>Rhabditomorpha</taxon>
        <taxon>Rhabditoidea</taxon>
        <taxon>Rhabditidae</taxon>
        <taxon>Peloderinae</taxon>
        <taxon>Caenorhabditis</taxon>
    </lineage>
</organism>
<feature type="compositionally biased region" description="Basic and acidic residues" evidence="1">
    <location>
        <begin position="358"/>
        <end position="367"/>
    </location>
</feature>
<dbReference type="AlphaFoldDB" id="G0MQT0"/>
<reference evidence="3" key="1">
    <citation type="submission" date="2011-07" db="EMBL/GenBank/DDBJ databases">
        <authorList>
            <consortium name="Caenorhabditis brenneri Sequencing and Analysis Consortium"/>
            <person name="Wilson R.K."/>
        </authorList>
    </citation>
    <scope>NUCLEOTIDE SEQUENCE [LARGE SCALE GENOMIC DNA]</scope>
    <source>
        <strain evidence="3">PB2801</strain>
    </source>
</reference>
<dbReference type="HOGENOM" id="CLU_604435_0_0_1"/>
<protein>
    <submittedName>
        <fullName evidence="2">Uncharacterized protein</fullName>
    </submittedName>
</protein>
<evidence type="ECO:0000313" key="2">
    <source>
        <dbReference type="EMBL" id="EGT41442.1"/>
    </source>
</evidence>
<name>G0MQT0_CAEBE</name>
<dbReference type="InParanoid" id="G0MQT0"/>
<feature type="compositionally biased region" description="Basic and acidic residues" evidence="1">
    <location>
        <begin position="376"/>
        <end position="396"/>
    </location>
</feature>
<accession>G0MQT0</accession>
<feature type="region of interest" description="Disordered" evidence="1">
    <location>
        <begin position="356"/>
        <end position="396"/>
    </location>
</feature>
<evidence type="ECO:0000256" key="1">
    <source>
        <dbReference type="SAM" id="MobiDB-lite"/>
    </source>
</evidence>
<dbReference type="EMBL" id="GL379807">
    <property type="protein sequence ID" value="EGT41442.1"/>
    <property type="molecule type" value="Genomic_DNA"/>
</dbReference>
<sequence length="396" mass="46455">MEFWDPDHIRKQEDNIPKMMHFPNHKRITVEFTVGGAGTVVEVKHDLPPAFITDIPSKPIRMRTTLHVSFDTTHPAYKDFFIIRIHTTSTVNYNETTVKRVAVCIVAEEDWKVYTMCRQCGNFLSHTRFVFPLNFPEYAICQACYDMRIRKGEIYEGLERREVANQQHSEVKCVPKTIVSCRNNSQHEADCFCLKCDKEYCFQDCKIFICHACRTTTHRFSTGYSARSIMYYRAMDMKETLWRLTGLEEEFRSIRYVISVLGEENREEALKHIATLRTWRVGLFLDEWSKYEESKLRHLAKLTDEKLGEIKRSIEDLSIVVKQKKDAHEGLRLLSHAMPLSFKNPEEVYKAARLPMNKPDDTCKRTSSEPLQLESSLEKKEKRMLKEKVETCEQQA</sequence>
<keyword evidence="3" id="KW-1185">Reference proteome</keyword>
<dbReference type="Proteomes" id="UP000008068">
    <property type="component" value="Unassembled WGS sequence"/>
</dbReference>
<proteinExistence type="predicted"/>
<gene>
    <name evidence="2" type="ORF">CAEBREN_05888</name>
</gene>
<evidence type="ECO:0000313" key="3">
    <source>
        <dbReference type="Proteomes" id="UP000008068"/>
    </source>
</evidence>